<proteinExistence type="inferred from homology"/>
<dbReference type="GO" id="GO:0016780">
    <property type="term" value="F:phosphotransferase activity, for other substituted phosphate groups"/>
    <property type="evidence" value="ECO:0007669"/>
    <property type="project" value="TreeGrafter"/>
</dbReference>
<keyword evidence="3" id="KW-1133">Transmembrane helix</keyword>
<dbReference type="InterPro" id="IPR003362">
    <property type="entry name" value="Bact_transf"/>
</dbReference>
<evidence type="ECO:0000256" key="1">
    <source>
        <dbReference type="ARBA" id="ARBA00006464"/>
    </source>
</evidence>
<comment type="caution">
    <text evidence="5">The sequence shown here is derived from an EMBL/GenBank/DDBJ whole genome shotgun (WGS) entry which is preliminary data.</text>
</comment>
<gene>
    <name evidence="5" type="ORF">HUK65_16345</name>
</gene>
<dbReference type="PANTHER" id="PTHR30576">
    <property type="entry name" value="COLANIC BIOSYNTHESIS UDP-GLUCOSE LIPID CARRIER TRANSFERASE"/>
    <property type="match status" value="1"/>
</dbReference>
<dbReference type="PANTHER" id="PTHR30576:SF20">
    <property type="entry name" value="QUINOVOSAMINEPHOSPHOTRANSFERAE-RELATED"/>
    <property type="match status" value="1"/>
</dbReference>
<organism evidence="5 6">
    <name type="scientific">Rhabdonatronobacter sediminivivens</name>
    <dbReference type="NCBI Taxonomy" id="2743469"/>
    <lineage>
        <taxon>Bacteria</taxon>
        <taxon>Pseudomonadati</taxon>
        <taxon>Pseudomonadota</taxon>
        <taxon>Alphaproteobacteria</taxon>
        <taxon>Rhodobacterales</taxon>
        <taxon>Paracoccaceae</taxon>
        <taxon>Rhabdonatronobacter</taxon>
    </lineage>
</organism>
<reference evidence="5 6" key="1">
    <citation type="journal article" date="2000" name="Arch. Microbiol.">
        <title>Rhodobaca bogoriensis gen. nov. and sp. nov., an alkaliphilic purple nonsulfur bacterium from African Rift Valley soda lakes.</title>
        <authorList>
            <person name="Milford A.D."/>
            <person name="Achenbach L.A."/>
            <person name="Jung D.O."/>
            <person name="Madigan M.T."/>
        </authorList>
    </citation>
    <scope>NUCLEOTIDE SEQUENCE [LARGE SCALE GENOMIC DNA]</scope>
    <source>
        <strain evidence="5 6">2376</strain>
    </source>
</reference>
<feature type="transmembrane region" description="Helical" evidence="3">
    <location>
        <begin position="12"/>
        <end position="32"/>
    </location>
</feature>
<sequence>MKDSAKRAFDIAGSGLVLVVLAPLLAALALWIKLDSPGRVLFRQRRVGRGQQEFRILKFRSMVERDPDRIDQHSEQAIIEGNDPRITRSGRVLRKTSLDELPQLWNILVGDMSVVGPRPVLPEQVEVVPPDCMARFDVRPGLTGLAQVRGRRSLSWLQQVQADAEYARNHGFFYDLWLILRTFHVVATGHGIYGGEGQNWRAYRDDMRERNGGQK</sequence>
<protein>
    <submittedName>
        <fullName evidence="5">Sugar transferase</fullName>
    </submittedName>
</protein>
<evidence type="ECO:0000313" key="5">
    <source>
        <dbReference type="EMBL" id="NYS26557.1"/>
    </source>
</evidence>
<keyword evidence="3" id="KW-0812">Transmembrane</keyword>
<dbReference type="RefSeq" id="WP_179907351.1">
    <property type="nucleotide sequence ID" value="NZ_JACBXS010000052.1"/>
</dbReference>
<accession>A0A7Z0KZC3</accession>
<feature type="domain" description="Bacterial sugar transferase" evidence="4">
    <location>
        <begin position="6"/>
        <end position="187"/>
    </location>
</feature>
<comment type="similarity">
    <text evidence="1">Belongs to the bacterial sugar transferase family.</text>
</comment>
<dbReference type="GO" id="GO:0000271">
    <property type="term" value="P:polysaccharide biosynthetic process"/>
    <property type="evidence" value="ECO:0007669"/>
    <property type="project" value="UniProtKB-KW"/>
</dbReference>
<evidence type="ECO:0000259" key="4">
    <source>
        <dbReference type="Pfam" id="PF02397"/>
    </source>
</evidence>
<dbReference type="AlphaFoldDB" id="A0A7Z0KZC3"/>
<keyword evidence="5" id="KW-0808">Transferase</keyword>
<evidence type="ECO:0000313" key="6">
    <source>
        <dbReference type="Proteomes" id="UP000529417"/>
    </source>
</evidence>
<dbReference type="Pfam" id="PF02397">
    <property type="entry name" value="Bac_transf"/>
    <property type="match status" value="1"/>
</dbReference>
<dbReference type="Proteomes" id="UP000529417">
    <property type="component" value="Unassembled WGS sequence"/>
</dbReference>
<name>A0A7Z0KZC3_9RHOB</name>
<keyword evidence="2" id="KW-0270">Exopolysaccharide synthesis</keyword>
<evidence type="ECO:0000256" key="3">
    <source>
        <dbReference type="SAM" id="Phobius"/>
    </source>
</evidence>
<evidence type="ECO:0000256" key="2">
    <source>
        <dbReference type="ARBA" id="ARBA00023169"/>
    </source>
</evidence>
<keyword evidence="6" id="KW-1185">Reference proteome</keyword>
<keyword evidence="3" id="KW-0472">Membrane</keyword>
<dbReference type="EMBL" id="JACBXS010000052">
    <property type="protein sequence ID" value="NYS26557.1"/>
    <property type="molecule type" value="Genomic_DNA"/>
</dbReference>